<keyword evidence="1" id="KW-0472">Membrane</keyword>
<keyword evidence="1" id="KW-0812">Transmembrane</keyword>
<proteinExistence type="predicted"/>
<dbReference type="EMBL" id="CP001933">
    <property type="protein sequence ID" value="ADD07258.1"/>
    <property type="molecule type" value="Genomic_DNA"/>
</dbReference>
<keyword evidence="1" id="KW-1133">Transmembrane helix</keyword>
<feature type="transmembrane region" description="Helical" evidence="1">
    <location>
        <begin position="179"/>
        <end position="199"/>
    </location>
</feature>
<reference evidence="2 3" key="2">
    <citation type="journal article" date="2012" name="BMC Genomics">
        <title>A comparative genomics perspective on the genetic content of the alkaliphilic haloarchaeon Natrialba magadii ATCC 43099T.</title>
        <authorList>
            <person name="Siddaramappa S."/>
            <person name="Challacombe J.F."/>
            <person name="Decastro R.E."/>
            <person name="Pfeiffer F."/>
            <person name="Sastre D.E."/>
            <person name="Gimenez M.I."/>
            <person name="Paggi R.A."/>
            <person name="Detter J.C."/>
            <person name="Davenport K.W."/>
            <person name="Goodwin L.A."/>
            <person name="Kyrpides N."/>
            <person name="Tapia R."/>
            <person name="Pitluck S."/>
            <person name="Lucas S."/>
            <person name="Woyke T."/>
            <person name="Maupin-Furlow J.A."/>
        </authorList>
    </citation>
    <scope>NUCLEOTIDE SEQUENCE [LARGE SCALE GENOMIC DNA]</scope>
    <source>
        <strain evidence="3">ATCC 43099 / DSM 3394 / CCM 3739 / CIP 104546 / IAM 13178 / JCM 8861 / NBRC 102185 / NCIMB 2190 / MS3</strain>
    </source>
</reference>
<dbReference type="Proteomes" id="UP000001879">
    <property type="component" value="Plasmid pNMAG01"/>
</dbReference>
<reference evidence="3" key="1">
    <citation type="submission" date="2010-02" db="EMBL/GenBank/DDBJ databases">
        <title>Complete sequence of plasmid 1 of Natrialba magadii ATCC 43099.</title>
        <authorList>
            <consortium name="US DOE Joint Genome Institute"/>
            <person name="Lucas S."/>
            <person name="Copeland A."/>
            <person name="Lapidus A."/>
            <person name="Cheng J.-F."/>
            <person name="Bruce D."/>
            <person name="Goodwin L."/>
            <person name="Pitluck S."/>
            <person name="Davenport K."/>
            <person name="Saunders E."/>
            <person name="Detter J.C."/>
            <person name="Han C."/>
            <person name="Tapia R."/>
            <person name="Land M."/>
            <person name="Hauser L."/>
            <person name="Kyrpides N."/>
            <person name="Mikhailova N."/>
            <person name="De Castro R.E."/>
            <person name="Maupin-Furlow J.A."/>
            <person name="Woyke T."/>
        </authorList>
    </citation>
    <scope>NUCLEOTIDE SEQUENCE [LARGE SCALE GENOMIC DNA]</scope>
    <source>
        <strain evidence="3">ATCC 43099 / DSM 3394 / CCM 3739 / CIP 104546 / IAM 13178 / JCM 8861 / NBRC 102185 / NCIMB 2190 / MS3</strain>
        <plasmid evidence="3">pNMAG01</plasmid>
    </source>
</reference>
<protein>
    <submittedName>
        <fullName evidence="2">Uncharacterized protein</fullName>
    </submittedName>
</protein>
<feature type="transmembrane region" description="Helical" evidence="1">
    <location>
        <begin position="63"/>
        <end position="81"/>
    </location>
</feature>
<name>D3T0Z9_NATMM</name>
<dbReference type="AlphaFoldDB" id="D3T0Z9"/>
<dbReference type="HOGENOM" id="CLU_1478957_0_0_2"/>
<organism evidence="2 3">
    <name type="scientific">Natrialba magadii (strain ATCC 43099 / DSM 3394 / CCM 3739 / CIP 104546 / IAM 13178 / JCM 8861 / NBRC 102185 / NCIMB 2190 / MS3)</name>
    <name type="common">Natronobacterium magadii</name>
    <dbReference type="NCBI Taxonomy" id="547559"/>
    <lineage>
        <taxon>Archaea</taxon>
        <taxon>Methanobacteriati</taxon>
        <taxon>Methanobacteriota</taxon>
        <taxon>Stenosarchaea group</taxon>
        <taxon>Halobacteria</taxon>
        <taxon>Halobacteriales</taxon>
        <taxon>Natrialbaceae</taxon>
        <taxon>Natrialba</taxon>
    </lineage>
</organism>
<geneLocation type="plasmid" evidence="2 3">
    <name>pNMAG01</name>
</geneLocation>
<dbReference type="KEGG" id="nmg:Nmag_3716"/>
<accession>D3T0Z9</accession>
<gene>
    <name evidence="2" type="ordered locus">Nmag_3716</name>
</gene>
<feature type="transmembrane region" description="Helical" evidence="1">
    <location>
        <begin position="113"/>
        <end position="134"/>
    </location>
</feature>
<keyword evidence="2" id="KW-0614">Plasmid</keyword>
<evidence type="ECO:0000313" key="2">
    <source>
        <dbReference type="EMBL" id="ADD07258.1"/>
    </source>
</evidence>
<sequence>MRVHVLESNREQLLADCQCVRDAQRRGDGGVTSADGIANTITEFNRNLAAAVMYPFETWRGTAGFVIVTGVTYAVLVLSTMPEFTIQMLGDGLHWFDYVLVSLTESVYMTDGVAGLALVVLYALLTGVAVVNAVSQLQIVGLAGVTNLSGVLPGLLASGCASCGAGLLAFLGFAGGLTLLPFDGTLLQLGGLTLLLFFLGRAGHPEQCVLPTEGTR</sequence>
<evidence type="ECO:0000313" key="3">
    <source>
        <dbReference type="Proteomes" id="UP000001879"/>
    </source>
</evidence>
<evidence type="ECO:0000256" key="1">
    <source>
        <dbReference type="SAM" id="Phobius"/>
    </source>
</evidence>
<feature type="transmembrane region" description="Helical" evidence="1">
    <location>
        <begin position="155"/>
        <end position="173"/>
    </location>
</feature>
<keyword evidence="3" id="KW-1185">Reference proteome</keyword>